<dbReference type="Proteomes" id="UP000711488">
    <property type="component" value="Unassembled WGS sequence"/>
</dbReference>
<dbReference type="InterPro" id="IPR013162">
    <property type="entry name" value="CD80_C2-set"/>
</dbReference>
<dbReference type="InterPro" id="IPR007110">
    <property type="entry name" value="Ig-like_dom"/>
</dbReference>
<accession>A0A6A0H3P7</accession>
<comment type="caution">
    <text evidence="4">The sequence shown here is derived from an EMBL/GenBank/DDBJ whole genome shotgun (WGS) entry which is preliminary data.</text>
</comment>
<dbReference type="SUPFAM" id="SSF48726">
    <property type="entry name" value="Immunoglobulin"/>
    <property type="match status" value="2"/>
</dbReference>
<organism evidence="4">
    <name type="scientific">Hyalella azteca</name>
    <name type="common">Amphipod</name>
    <dbReference type="NCBI Taxonomy" id="294128"/>
    <lineage>
        <taxon>Eukaryota</taxon>
        <taxon>Metazoa</taxon>
        <taxon>Ecdysozoa</taxon>
        <taxon>Arthropoda</taxon>
        <taxon>Crustacea</taxon>
        <taxon>Multicrustacea</taxon>
        <taxon>Malacostraca</taxon>
        <taxon>Eumalacostraca</taxon>
        <taxon>Peracarida</taxon>
        <taxon>Amphipoda</taxon>
        <taxon>Senticaudata</taxon>
        <taxon>Talitrida</taxon>
        <taxon>Talitroidea</taxon>
        <taxon>Hyalellidae</taxon>
        <taxon>Hyalella</taxon>
    </lineage>
</organism>
<proteinExistence type="predicted"/>
<dbReference type="PROSITE" id="PS50835">
    <property type="entry name" value="IG_LIKE"/>
    <property type="match status" value="2"/>
</dbReference>
<evidence type="ECO:0000256" key="2">
    <source>
        <dbReference type="SAM" id="MobiDB-lite"/>
    </source>
</evidence>
<feature type="compositionally biased region" description="Low complexity" evidence="2">
    <location>
        <begin position="222"/>
        <end position="232"/>
    </location>
</feature>
<evidence type="ECO:0000259" key="3">
    <source>
        <dbReference type="PROSITE" id="PS50835"/>
    </source>
</evidence>
<dbReference type="OrthoDB" id="6250964at2759"/>
<name>A0A6A0H3P7_HYAAZ</name>
<dbReference type="InterPro" id="IPR013783">
    <property type="entry name" value="Ig-like_fold"/>
</dbReference>
<feature type="compositionally biased region" description="Acidic residues" evidence="2">
    <location>
        <begin position="233"/>
        <end position="246"/>
    </location>
</feature>
<dbReference type="EMBL" id="JQDR03007948">
    <property type="protein sequence ID" value="KAA0197863.1"/>
    <property type="molecule type" value="Genomic_DNA"/>
</dbReference>
<keyword evidence="1" id="KW-1015">Disulfide bond</keyword>
<reference evidence="4" key="3">
    <citation type="submission" date="2019-06" db="EMBL/GenBank/DDBJ databases">
        <authorList>
            <person name="Poynton C."/>
            <person name="Hasenbein S."/>
            <person name="Benoit J.B."/>
            <person name="Sepulveda M.S."/>
            <person name="Poelchau M.F."/>
            <person name="Murali S.C."/>
            <person name="Chen S."/>
            <person name="Glastad K.M."/>
            <person name="Werren J.H."/>
            <person name="Vineis J.H."/>
            <person name="Bowen J.L."/>
            <person name="Friedrich M."/>
            <person name="Jones J."/>
            <person name="Robertson H.M."/>
            <person name="Feyereisen R."/>
            <person name="Mechler-Hickson A."/>
            <person name="Mathers N."/>
            <person name="Lee C.E."/>
            <person name="Colbourne J.K."/>
            <person name="Biales A."/>
            <person name="Johnston J.S."/>
            <person name="Wellborn G.A."/>
            <person name="Rosendale A.J."/>
            <person name="Cridge A.G."/>
            <person name="Munoz-Torres M.C."/>
            <person name="Bain P.A."/>
            <person name="Manny A.R."/>
            <person name="Major K.M."/>
            <person name="Lambert F.N."/>
            <person name="Vulpe C.D."/>
            <person name="Tuck P."/>
            <person name="Blalock B.J."/>
            <person name="Lin Y.-Y."/>
            <person name="Smith M.E."/>
            <person name="Ochoa-Acuna H."/>
            <person name="Chen M.-J.M."/>
            <person name="Childers C.P."/>
            <person name="Qu J."/>
            <person name="Dugan S."/>
            <person name="Lee S.L."/>
            <person name="Chao H."/>
            <person name="Dinh H."/>
            <person name="Han Y."/>
            <person name="Doddapaneni H."/>
            <person name="Worley K.C."/>
            <person name="Muzny D.M."/>
            <person name="Gibbs R.A."/>
            <person name="Richards S."/>
        </authorList>
    </citation>
    <scope>NUCLEOTIDE SEQUENCE</scope>
    <source>
        <strain evidence="4">HAZT.00-mixed</strain>
        <tissue evidence="4">Whole organism</tissue>
    </source>
</reference>
<evidence type="ECO:0000313" key="4">
    <source>
        <dbReference type="EMBL" id="KAA0197863.1"/>
    </source>
</evidence>
<reference evidence="4" key="1">
    <citation type="submission" date="2014-08" db="EMBL/GenBank/DDBJ databases">
        <authorList>
            <person name="Murali S."/>
            <person name="Richards S."/>
            <person name="Bandaranaike D."/>
            <person name="Bellair M."/>
            <person name="Blankenburg K."/>
            <person name="Chao H."/>
            <person name="Dinh H."/>
            <person name="Doddapaneni H."/>
            <person name="Dugan-Rocha S."/>
            <person name="Elkadiri S."/>
            <person name="Gnanaolivu R."/>
            <person name="Hughes D."/>
            <person name="Lee S."/>
            <person name="Li M."/>
            <person name="Ming W."/>
            <person name="Munidasa M."/>
            <person name="Muniz J."/>
            <person name="Nguyen L."/>
            <person name="Osuji N."/>
            <person name="Pu L.-L."/>
            <person name="Puazo M."/>
            <person name="Skinner E."/>
            <person name="Qu C."/>
            <person name="Quiroz J."/>
            <person name="Raj R."/>
            <person name="Weissenberger G."/>
            <person name="Xin Y."/>
            <person name="Zou X."/>
            <person name="Han Y."/>
            <person name="Worley K."/>
            <person name="Muzny D."/>
            <person name="Gibbs R."/>
        </authorList>
    </citation>
    <scope>NUCLEOTIDE SEQUENCE</scope>
    <source>
        <strain evidence="4">HAZT.00-mixed</strain>
        <tissue evidence="4">Whole organism</tissue>
    </source>
</reference>
<protein>
    <recommendedName>
        <fullName evidence="3">Ig-like domain-containing protein</fullName>
    </recommendedName>
</protein>
<reference evidence="4" key="2">
    <citation type="journal article" date="2018" name="Environ. Sci. Technol.">
        <title>The Toxicogenome of Hyalella azteca: A Model for Sediment Ecotoxicology and Evolutionary Toxicology.</title>
        <authorList>
            <person name="Poynton H.C."/>
            <person name="Hasenbein S."/>
            <person name="Benoit J.B."/>
            <person name="Sepulveda M.S."/>
            <person name="Poelchau M.F."/>
            <person name="Hughes D.S.T."/>
            <person name="Murali S.C."/>
            <person name="Chen S."/>
            <person name="Glastad K.M."/>
            <person name="Goodisman M.A.D."/>
            <person name="Werren J.H."/>
            <person name="Vineis J.H."/>
            <person name="Bowen J.L."/>
            <person name="Friedrich M."/>
            <person name="Jones J."/>
            <person name="Robertson H.M."/>
            <person name="Feyereisen R."/>
            <person name="Mechler-Hickson A."/>
            <person name="Mathers N."/>
            <person name="Lee C.E."/>
            <person name="Colbourne J.K."/>
            <person name="Biales A."/>
            <person name="Johnston J.S."/>
            <person name="Wellborn G.A."/>
            <person name="Rosendale A.J."/>
            <person name="Cridge A.G."/>
            <person name="Munoz-Torres M.C."/>
            <person name="Bain P.A."/>
            <person name="Manny A.R."/>
            <person name="Major K.M."/>
            <person name="Lambert F.N."/>
            <person name="Vulpe C.D."/>
            <person name="Tuck P."/>
            <person name="Blalock B.J."/>
            <person name="Lin Y.Y."/>
            <person name="Smith M.E."/>
            <person name="Ochoa-Acuna H."/>
            <person name="Chen M.M."/>
            <person name="Childers C.P."/>
            <person name="Qu J."/>
            <person name="Dugan S."/>
            <person name="Lee S.L."/>
            <person name="Chao H."/>
            <person name="Dinh H."/>
            <person name="Han Y."/>
            <person name="Doddapaneni H."/>
            <person name="Worley K.C."/>
            <person name="Muzny D.M."/>
            <person name="Gibbs R.A."/>
            <person name="Richards S."/>
        </authorList>
    </citation>
    <scope>NUCLEOTIDE SEQUENCE</scope>
    <source>
        <strain evidence="4">HAZT.00-mixed</strain>
        <tissue evidence="4">Whole organism</tissue>
    </source>
</reference>
<feature type="domain" description="Ig-like" evidence="3">
    <location>
        <begin position="4"/>
        <end position="102"/>
    </location>
</feature>
<dbReference type="Pfam" id="PF08205">
    <property type="entry name" value="C2-set_2"/>
    <property type="match status" value="1"/>
</dbReference>
<dbReference type="InterPro" id="IPR036179">
    <property type="entry name" value="Ig-like_dom_sf"/>
</dbReference>
<dbReference type="AlphaFoldDB" id="A0A6A0H3P7"/>
<dbReference type="Gene3D" id="2.60.40.10">
    <property type="entry name" value="Immunoglobulins"/>
    <property type="match status" value="2"/>
</dbReference>
<sequence>MMPPSSLDIRGVNGLRVTGRVGPYAVGDVLNLWCSAAGGNPQPSVSWWFDGELLDDLSEDQRDDVTTNNLTVTGLSRHHLGKSLTCRASNTNLTKPLQASVTIDMKLPPVSVRITGSQEGVREGRLHKLTCSSEGSNPPAVLTWWARTQQLTHLTYQCRQALRGNKEENIVAAVHNICIFVFLFTVVTPVCRGNSVAEENLASLELSPDAVDARGLISSAKDNTNSIRSDTSDSSDTDAIDLDASDGDTAAPKIYGTGVVAACRRLTAASPPDQGA</sequence>
<dbReference type="PANTHER" id="PTHR23278:SF19">
    <property type="entry name" value="OBSCURIN"/>
    <property type="match status" value="1"/>
</dbReference>
<evidence type="ECO:0000256" key="1">
    <source>
        <dbReference type="ARBA" id="ARBA00023157"/>
    </source>
</evidence>
<feature type="domain" description="Ig-like" evidence="3">
    <location>
        <begin position="108"/>
        <end position="144"/>
    </location>
</feature>
<dbReference type="PANTHER" id="PTHR23278">
    <property type="entry name" value="SIDESTEP PROTEIN"/>
    <property type="match status" value="1"/>
</dbReference>
<dbReference type="Pfam" id="PF13927">
    <property type="entry name" value="Ig_3"/>
    <property type="match status" value="1"/>
</dbReference>
<feature type="region of interest" description="Disordered" evidence="2">
    <location>
        <begin position="222"/>
        <end position="252"/>
    </location>
</feature>
<gene>
    <name evidence="4" type="ORF">HAZT_HAZT003551</name>
</gene>